<dbReference type="EMBL" id="CP179542">
    <property type="protein sequence ID" value="XPK47237.1"/>
    <property type="molecule type" value="Genomic_DNA"/>
</dbReference>
<evidence type="ECO:0000313" key="2">
    <source>
        <dbReference type="Proteomes" id="UP001301963"/>
    </source>
</evidence>
<organism evidence="1 2">
    <name type="scientific">Borreliella lusitaniae</name>
    <dbReference type="NCBI Taxonomy" id="100177"/>
    <lineage>
        <taxon>Bacteria</taxon>
        <taxon>Pseudomonadati</taxon>
        <taxon>Spirochaetota</taxon>
        <taxon>Spirochaetia</taxon>
        <taxon>Spirochaetales</taxon>
        <taxon>Borreliaceae</taxon>
        <taxon>Borreliella</taxon>
    </lineage>
</organism>
<keyword evidence="1" id="KW-0614">Plasmid</keyword>
<keyword evidence="2" id="KW-1185">Reference proteome</keyword>
<geneLocation type="plasmid" evidence="1 2">
    <name>cp32-28-4</name>
</geneLocation>
<reference evidence="1" key="1">
    <citation type="submission" date="2024-11" db="EMBL/GenBank/DDBJ databases">
        <title>Sequencing of Borrelia variable plasmids from multiple Borrelia sensu lato isolates.</title>
        <authorList>
            <person name="Mongodin E.F."/>
            <person name="Rudenko N."/>
            <person name="Fraser C.M."/>
            <person name="Schutzer S."/>
            <person name="Luft B."/>
            <person name="Morgan R."/>
            <person name="Casjens S."/>
            <person name="Qiu W."/>
        </authorList>
    </citation>
    <scope>NUCLEOTIDE SEQUENCE</scope>
    <source>
        <strain evidence="1">PotiB3</strain>
    </source>
</reference>
<dbReference type="Proteomes" id="UP001301963">
    <property type="component" value="Plasmid cp32-28-4"/>
</dbReference>
<gene>
    <name evidence="1" type="ORF">QIA44_05855</name>
</gene>
<proteinExistence type="predicted"/>
<accession>A0ACD5GLV5</accession>
<evidence type="ECO:0000313" key="1">
    <source>
        <dbReference type="EMBL" id="XPK47237.1"/>
    </source>
</evidence>
<protein>
    <submittedName>
        <fullName evidence="1">Uncharacterized protein</fullName>
    </submittedName>
</protein>
<name>A0ACD5GLV5_9SPIR</name>
<sequence length="272" mass="28376">MNKKMFIIWVLFVLISSCKNDESKEEKSLDNILDDIGLEVEKLVQADEAPKKARNKAGGAGPGAGVVPEVGAGAGGGAVAAGGVPGAGGAGGGAVVAGGVPGAVGAGAGAGGVGGAVDNIKKQITELKKKIDNANSNNTSIGTYRKYEEEVKKLREELKALGNGANGGNNKNSEKELNQLDESLKTKKESRKKELRDSKKKFEEFKTQVDAATGVTVGNRVQNQRPIGVKALQYAQQLGLNVNIDRNSNDTKKLVNQVIDGALKKIDKELAE</sequence>